<proteinExistence type="predicted"/>
<evidence type="ECO:0000313" key="3">
    <source>
        <dbReference type="Proteomes" id="UP000594364"/>
    </source>
</evidence>
<gene>
    <name evidence="2" type="ORF">C2857_005717</name>
</gene>
<keyword evidence="3" id="KW-1185">Reference proteome</keyword>
<evidence type="ECO:0000256" key="1">
    <source>
        <dbReference type="SAM" id="MobiDB-lite"/>
    </source>
</evidence>
<feature type="region of interest" description="Disordered" evidence="1">
    <location>
        <begin position="15"/>
        <end position="44"/>
    </location>
</feature>
<accession>A0A7S9KSZ5</accession>
<dbReference type="Proteomes" id="UP000594364">
    <property type="component" value="Chromosome 3"/>
</dbReference>
<sequence>MRPVCESRTVKGFSNGMSPVIASRSSTQNVGRGPREAQRRACKPSTELPFQHETAAQDVLKLASTSGRGCAGEHAVHFFKYAWQTESQAEDLVELRLKM</sequence>
<name>A0A7S9KSZ5_EPIFF</name>
<organism evidence="2 3">
    <name type="scientific">Epichloe festucae (strain Fl1)</name>
    <dbReference type="NCBI Taxonomy" id="877507"/>
    <lineage>
        <taxon>Eukaryota</taxon>
        <taxon>Fungi</taxon>
        <taxon>Dikarya</taxon>
        <taxon>Ascomycota</taxon>
        <taxon>Pezizomycotina</taxon>
        <taxon>Sordariomycetes</taxon>
        <taxon>Hypocreomycetidae</taxon>
        <taxon>Hypocreales</taxon>
        <taxon>Clavicipitaceae</taxon>
        <taxon>Epichloe</taxon>
    </lineage>
</organism>
<evidence type="ECO:0000313" key="2">
    <source>
        <dbReference type="EMBL" id="QPH01514.1"/>
    </source>
</evidence>
<dbReference type="AlphaFoldDB" id="A0A7S9KSZ5"/>
<reference evidence="2 3" key="1">
    <citation type="journal article" date="2018" name="PLoS Genet.">
        <title>Repeat elements organise 3D genome structure and mediate transcription in the filamentous fungus Epichloe festucae.</title>
        <authorList>
            <person name="Winter D.J."/>
            <person name="Ganley A.R.D."/>
            <person name="Young C.A."/>
            <person name="Liachko I."/>
            <person name="Schardl C.L."/>
            <person name="Dupont P.Y."/>
            <person name="Berry D."/>
            <person name="Ram A."/>
            <person name="Scott B."/>
            <person name="Cox M.P."/>
        </authorList>
    </citation>
    <scope>NUCLEOTIDE SEQUENCE [LARGE SCALE GENOMIC DNA]</scope>
    <source>
        <strain evidence="2 3">Fl1</strain>
    </source>
</reference>
<protein>
    <submittedName>
        <fullName evidence="2">Uncharacterized protein</fullName>
    </submittedName>
</protein>
<dbReference type="EMBL" id="CP031387">
    <property type="protein sequence ID" value="QPH01514.1"/>
    <property type="molecule type" value="Genomic_DNA"/>
</dbReference>